<dbReference type="CDD" id="cd03784">
    <property type="entry name" value="GT1_Gtf-like"/>
    <property type="match status" value="1"/>
</dbReference>
<evidence type="ECO:0000256" key="2">
    <source>
        <dbReference type="ARBA" id="ARBA00009995"/>
    </source>
</evidence>
<name>A0AAD8N412_9APIA</name>
<keyword evidence="4 6" id="KW-0808">Transferase</keyword>
<accession>A0AAD8N412</accession>
<dbReference type="Pfam" id="PF00201">
    <property type="entry name" value="UDPGT"/>
    <property type="match status" value="1"/>
</dbReference>
<dbReference type="InterPro" id="IPR058980">
    <property type="entry name" value="Glyco_transf_N"/>
</dbReference>
<organism evidence="10 11">
    <name type="scientific">Heracleum sosnowskyi</name>
    <dbReference type="NCBI Taxonomy" id="360622"/>
    <lineage>
        <taxon>Eukaryota</taxon>
        <taxon>Viridiplantae</taxon>
        <taxon>Streptophyta</taxon>
        <taxon>Embryophyta</taxon>
        <taxon>Tracheophyta</taxon>
        <taxon>Spermatophyta</taxon>
        <taxon>Magnoliopsida</taxon>
        <taxon>eudicotyledons</taxon>
        <taxon>Gunneridae</taxon>
        <taxon>Pentapetalae</taxon>
        <taxon>asterids</taxon>
        <taxon>campanulids</taxon>
        <taxon>Apiales</taxon>
        <taxon>Apiaceae</taxon>
        <taxon>Apioideae</taxon>
        <taxon>apioid superclade</taxon>
        <taxon>Tordylieae</taxon>
        <taxon>Tordyliinae</taxon>
        <taxon>Heracleum</taxon>
    </lineage>
</organism>
<evidence type="ECO:0000256" key="1">
    <source>
        <dbReference type="ARBA" id="ARBA00004721"/>
    </source>
</evidence>
<dbReference type="InterPro" id="IPR002213">
    <property type="entry name" value="UDP_glucos_trans"/>
</dbReference>
<evidence type="ECO:0000256" key="5">
    <source>
        <dbReference type="ARBA" id="ARBA00023229"/>
    </source>
</evidence>
<evidence type="ECO:0000256" key="7">
    <source>
        <dbReference type="RuleBase" id="RU362057"/>
    </source>
</evidence>
<reference evidence="10" key="1">
    <citation type="submission" date="2023-02" db="EMBL/GenBank/DDBJ databases">
        <title>Genome of toxic invasive species Heracleum sosnowskyi carries increased number of genes despite the absence of recent whole-genome duplications.</title>
        <authorList>
            <person name="Schelkunov M."/>
            <person name="Shtratnikova V."/>
            <person name="Makarenko M."/>
            <person name="Klepikova A."/>
            <person name="Omelchenko D."/>
            <person name="Novikova G."/>
            <person name="Obukhova E."/>
            <person name="Bogdanov V."/>
            <person name="Penin A."/>
            <person name="Logacheva M."/>
        </authorList>
    </citation>
    <scope>NUCLEOTIDE SEQUENCE</scope>
    <source>
        <strain evidence="10">Hsosn_3</strain>
        <tissue evidence="10">Leaf</tissue>
    </source>
</reference>
<keyword evidence="11" id="KW-1185">Reference proteome</keyword>
<dbReference type="Gene3D" id="3.40.50.2000">
    <property type="entry name" value="Glycogen Phosphorylase B"/>
    <property type="match status" value="2"/>
</dbReference>
<dbReference type="InterPro" id="IPR035595">
    <property type="entry name" value="UDP_glycos_trans_CS"/>
</dbReference>
<feature type="region of interest" description="Disordered" evidence="8">
    <location>
        <begin position="429"/>
        <end position="454"/>
    </location>
</feature>
<evidence type="ECO:0000256" key="4">
    <source>
        <dbReference type="ARBA" id="ARBA00022679"/>
    </source>
</evidence>
<reference evidence="10" key="2">
    <citation type="submission" date="2023-05" db="EMBL/GenBank/DDBJ databases">
        <authorList>
            <person name="Schelkunov M.I."/>
        </authorList>
    </citation>
    <scope>NUCLEOTIDE SEQUENCE</scope>
    <source>
        <strain evidence="10">Hsosn_3</strain>
        <tissue evidence="10">Leaf</tissue>
    </source>
</reference>
<evidence type="ECO:0000256" key="6">
    <source>
        <dbReference type="RuleBase" id="RU003718"/>
    </source>
</evidence>
<protein>
    <recommendedName>
        <fullName evidence="7">Glycosyltransferase</fullName>
        <ecNumber evidence="7">2.4.1.-</ecNumber>
    </recommendedName>
</protein>
<dbReference type="EC" id="2.4.1.-" evidence="7"/>
<comment type="similarity">
    <text evidence="2 6">Belongs to the UDP-glycosyltransferase family.</text>
</comment>
<dbReference type="PANTHER" id="PTHR48044:SF29">
    <property type="entry name" value="GLYCOSYLTRANSFERASE"/>
    <property type="match status" value="1"/>
</dbReference>
<dbReference type="FunFam" id="3.40.50.2000:FF:000060">
    <property type="entry name" value="Glycosyltransferase"/>
    <property type="match status" value="1"/>
</dbReference>
<comment type="pathway">
    <text evidence="1">Secondary metabolite biosynthesis; terpenoid biosynthesis.</text>
</comment>
<evidence type="ECO:0000256" key="3">
    <source>
        <dbReference type="ARBA" id="ARBA00022676"/>
    </source>
</evidence>
<dbReference type="EMBL" id="JAUIZM010000003">
    <property type="protein sequence ID" value="KAK1395131.1"/>
    <property type="molecule type" value="Genomic_DNA"/>
</dbReference>
<feature type="domain" description="Glycosyltransferase N-terminal" evidence="9">
    <location>
        <begin position="12"/>
        <end position="226"/>
    </location>
</feature>
<evidence type="ECO:0000256" key="8">
    <source>
        <dbReference type="SAM" id="MobiDB-lite"/>
    </source>
</evidence>
<evidence type="ECO:0000313" key="10">
    <source>
        <dbReference type="EMBL" id="KAK1395131.1"/>
    </source>
</evidence>
<comment type="caution">
    <text evidence="10">The sequence shown here is derived from an EMBL/GenBank/DDBJ whole genome shotgun (WGS) entry which is preliminary data.</text>
</comment>
<dbReference type="GO" id="GO:0016138">
    <property type="term" value="P:glycoside biosynthetic process"/>
    <property type="evidence" value="ECO:0007669"/>
    <property type="project" value="UniProtKB-ARBA"/>
</dbReference>
<dbReference type="SUPFAM" id="SSF53756">
    <property type="entry name" value="UDP-Glycosyltransferase/glycogen phosphorylase"/>
    <property type="match status" value="1"/>
</dbReference>
<dbReference type="AlphaFoldDB" id="A0AAD8N412"/>
<sequence length="454" mass="50954">MTEIDAKRNIKMKVVMFPWLGHGHISPFLELAKKLSTKNFQIYICSTPINLNPIKNKIIDCNSSIELIELTLQSSSQLPPHYHTTNGLPPHLMKTLTKALQFASSKFSDIIDSVSPDLIIYDINLPMVPKLAAAYQIPAVHFLTSGAAALSYMFRLIKKLQAPFPSTSVFLKNSELIKMYETHKGGDGQEDDEGRVFDCITGTEDILLIKSSRKMEGKYLDCLSMLLNKKIVPVGSLVQDVHVNDQQNNDEEDIMKWLNQKDASSTVYVSFGTESYLSRKEVLELAYGLELSNVNFIWVLKFPGGEKALEVLPEGFLERAGDKCRVIEGWAPQAKILRHSNIAGFVSHCGWSSVMESLSFGVPIIAIPLQNDQPLNARLAVELGFGLEVEKDEKVEFGREEVARVVKQVVVEKGGETMRKKAQQLREEMEVRGEEETDRAVEELKTLVQNNRAK</sequence>
<dbReference type="Pfam" id="PF26168">
    <property type="entry name" value="Glyco_transf_N"/>
    <property type="match status" value="1"/>
</dbReference>
<keyword evidence="3 6" id="KW-0328">Glycosyltransferase</keyword>
<feature type="compositionally biased region" description="Basic and acidic residues" evidence="8">
    <location>
        <begin position="429"/>
        <end position="445"/>
    </location>
</feature>
<evidence type="ECO:0000313" key="11">
    <source>
        <dbReference type="Proteomes" id="UP001237642"/>
    </source>
</evidence>
<gene>
    <name evidence="10" type="ORF">POM88_014187</name>
</gene>
<dbReference type="Proteomes" id="UP001237642">
    <property type="component" value="Unassembled WGS sequence"/>
</dbReference>
<proteinExistence type="inferred from homology"/>
<dbReference type="PROSITE" id="PS00375">
    <property type="entry name" value="UDPGT"/>
    <property type="match status" value="1"/>
</dbReference>
<dbReference type="GO" id="GO:0008194">
    <property type="term" value="F:UDP-glycosyltransferase activity"/>
    <property type="evidence" value="ECO:0007669"/>
    <property type="project" value="InterPro"/>
</dbReference>
<dbReference type="GO" id="GO:0008299">
    <property type="term" value="P:isoprenoid biosynthetic process"/>
    <property type="evidence" value="ECO:0007669"/>
    <property type="project" value="UniProtKB-KW"/>
</dbReference>
<evidence type="ECO:0000259" key="9">
    <source>
        <dbReference type="Pfam" id="PF26168"/>
    </source>
</evidence>
<keyword evidence="5" id="KW-0414">Isoprene biosynthesis</keyword>
<dbReference type="PANTHER" id="PTHR48044">
    <property type="entry name" value="GLYCOSYLTRANSFERASE"/>
    <property type="match status" value="1"/>
</dbReference>